<dbReference type="InterPro" id="IPR001036">
    <property type="entry name" value="Acrflvin-R"/>
</dbReference>
<feature type="transmembrane region" description="Helical" evidence="1">
    <location>
        <begin position="998"/>
        <end position="1024"/>
    </location>
</feature>
<dbReference type="PANTHER" id="PTHR32063:SF33">
    <property type="entry name" value="RND SUPERFAMILY EFFLUX PUMP PERMEASE COMPONENT"/>
    <property type="match status" value="1"/>
</dbReference>
<dbReference type="InterPro" id="IPR027463">
    <property type="entry name" value="AcrB_DN_DC_subdom"/>
</dbReference>
<evidence type="ECO:0000313" key="2">
    <source>
        <dbReference type="EMBL" id="MCX2975772.1"/>
    </source>
</evidence>
<dbReference type="Gene3D" id="3.30.70.1430">
    <property type="entry name" value="Multidrug efflux transporter AcrB pore domain"/>
    <property type="match status" value="2"/>
</dbReference>
<dbReference type="PRINTS" id="PR00702">
    <property type="entry name" value="ACRIFLAVINRP"/>
</dbReference>
<dbReference type="Gene3D" id="3.30.70.1320">
    <property type="entry name" value="Multidrug efflux transporter AcrB pore domain like"/>
    <property type="match status" value="1"/>
</dbReference>
<dbReference type="Proteomes" id="UP001143304">
    <property type="component" value="Unassembled WGS sequence"/>
</dbReference>
<dbReference type="SUPFAM" id="SSF82693">
    <property type="entry name" value="Multidrug efflux transporter AcrB pore domain, PN1, PN2, PC1 and PC2 subdomains"/>
    <property type="match status" value="2"/>
</dbReference>
<feature type="transmembrane region" description="Helical" evidence="1">
    <location>
        <begin position="431"/>
        <end position="455"/>
    </location>
</feature>
<dbReference type="SUPFAM" id="SSF82714">
    <property type="entry name" value="Multidrug efflux transporter AcrB TolC docking domain, DN and DC subdomains"/>
    <property type="match status" value="2"/>
</dbReference>
<dbReference type="RefSeq" id="WP_279247538.1">
    <property type="nucleotide sequence ID" value="NZ_SHNO01000001.1"/>
</dbReference>
<proteinExistence type="predicted"/>
<feature type="transmembrane region" description="Helical" evidence="1">
    <location>
        <begin position="967"/>
        <end position="986"/>
    </location>
</feature>
<feature type="transmembrane region" description="Helical" evidence="1">
    <location>
        <begin position="921"/>
        <end position="946"/>
    </location>
</feature>
<dbReference type="SUPFAM" id="SSF82866">
    <property type="entry name" value="Multidrug efflux transporter AcrB transmembrane domain"/>
    <property type="match status" value="2"/>
</dbReference>
<keyword evidence="1" id="KW-1133">Transmembrane helix</keyword>
<feature type="transmembrane region" description="Helical" evidence="1">
    <location>
        <begin position="12"/>
        <end position="36"/>
    </location>
</feature>
<name>A0ABT3T0J6_9GAMM</name>
<feature type="transmembrane region" description="Helical" evidence="1">
    <location>
        <begin position="362"/>
        <end position="383"/>
    </location>
</feature>
<keyword evidence="1" id="KW-0472">Membrane</keyword>
<feature type="transmembrane region" description="Helical" evidence="1">
    <location>
        <begin position="865"/>
        <end position="884"/>
    </location>
</feature>
<dbReference type="Gene3D" id="1.20.1640.10">
    <property type="entry name" value="Multidrug efflux transporter AcrB transmembrane domain"/>
    <property type="match status" value="2"/>
</dbReference>
<protein>
    <submittedName>
        <fullName evidence="2">Efflux RND transporter permease subunit</fullName>
    </submittedName>
</protein>
<evidence type="ECO:0000256" key="1">
    <source>
        <dbReference type="SAM" id="Phobius"/>
    </source>
</evidence>
<evidence type="ECO:0000313" key="3">
    <source>
        <dbReference type="Proteomes" id="UP001143304"/>
    </source>
</evidence>
<dbReference type="PANTHER" id="PTHR32063">
    <property type="match status" value="1"/>
</dbReference>
<feature type="transmembrane region" description="Helical" evidence="1">
    <location>
        <begin position="461"/>
        <end position="479"/>
    </location>
</feature>
<dbReference type="EMBL" id="SHNO01000001">
    <property type="protein sequence ID" value="MCX2975772.1"/>
    <property type="molecule type" value="Genomic_DNA"/>
</dbReference>
<feature type="transmembrane region" description="Helical" evidence="1">
    <location>
        <begin position="896"/>
        <end position="915"/>
    </location>
</feature>
<comment type="caution">
    <text evidence="2">The sequence shown here is derived from an EMBL/GenBank/DDBJ whole genome shotgun (WGS) entry which is preliminary data.</text>
</comment>
<keyword evidence="1" id="KW-0812">Transmembrane</keyword>
<feature type="transmembrane region" description="Helical" evidence="1">
    <location>
        <begin position="335"/>
        <end position="355"/>
    </location>
</feature>
<reference evidence="2" key="1">
    <citation type="submission" date="2019-02" db="EMBL/GenBank/DDBJ databases">
        <authorList>
            <person name="Li S.-H."/>
        </authorList>
    </citation>
    <scope>NUCLEOTIDE SEQUENCE</scope>
    <source>
        <strain evidence="2">IMCC11814</strain>
    </source>
</reference>
<feature type="transmembrane region" description="Helical" evidence="1">
    <location>
        <begin position="534"/>
        <end position="556"/>
    </location>
</feature>
<dbReference type="Gene3D" id="3.30.70.1440">
    <property type="entry name" value="Multidrug efflux transporter AcrB pore domain"/>
    <property type="match status" value="1"/>
</dbReference>
<gene>
    <name evidence="2" type="ORF">EYC82_00195</name>
</gene>
<organism evidence="2 3">
    <name type="scientific">Candidatus Marimicrobium litorale</name>
    <dbReference type="NCBI Taxonomy" id="2518991"/>
    <lineage>
        <taxon>Bacteria</taxon>
        <taxon>Pseudomonadati</taxon>
        <taxon>Pseudomonadota</taxon>
        <taxon>Gammaproteobacteria</taxon>
        <taxon>Cellvibrionales</taxon>
        <taxon>Halieaceae</taxon>
        <taxon>Marimicrobium</taxon>
    </lineage>
</organism>
<dbReference type="Gene3D" id="3.30.2090.10">
    <property type="entry name" value="Multidrug efflux transporter AcrB TolC docking domain, DN and DC subdomains"/>
    <property type="match status" value="2"/>
</dbReference>
<accession>A0ABT3T0J6</accession>
<dbReference type="Pfam" id="PF00873">
    <property type="entry name" value="ACR_tran"/>
    <property type="match status" value="1"/>
</dbReference>
<sequence>MQPSERKGIIAWFAYNPVAANLLMLVIIIVGLGSALNIQRAMFPMLDIKMIVIDLAYPGAAPEEVEQGLVLKIEEAINDLDGIKRVESDSFESAAMMMIEPHDGIELRKLMTDIQNRVDAIQHFPEEAEKPVISQPELLFPALTLQLSGDIGERSMKSLADDLRREILTYPSVSAASVVGAREYEISVEISEPLLREYHLSLGDVANIISASSLDLPAGSVRTENGEIMLRTMGQAYVQQDFEAILLKTWPDGTRLMLGDIATVKDGFVDAQGFAAFNGQYSLGINVFAMGKQDIIETADAAKAFVANKTHQLPDDVSLTIWGDSTYYLKGRLSMMLKNLALGALLVFIILALFLEIKLAFWVMMGIPVCFLGAMTLINTAYIDASLNMISIFGFILVLGIVVDDAIIMGESAYAEQEKHGHSIKSVVDGVYRVATPATFGVLTTIMAFLPSLFIQGVFGAFPEACGWVVILCLCFSLVESKWILPAHLAHSKPARNRILLKIDGVQEKVNKRLRFFIDFRYKPFMLKCVKNRYMTLAFFLSLLILSAGLLAGGAVRTVLAPDTPGEFLTVELRMSQGVPEERTQQVVSEIAQAFSTMEENYLLEIGEEEQLLEHMATYVFDRINGRIDVELTREDKRSISTREVEQRWRDTVGQIHGAEVFAVTSVEGPSFGPSIAFDLMHRDFATLGKAAADFEEALRHYEGLYDIRNGVSDTTDEFHLDVLPEAESLGITRFDLGSQVRHAFYGAEAQRVQRGMDEIKVMVRYPKADRENVNALKNMYIRTPSGDEVPFQTVAQLDVKQGLIKATRINYQRAAELTAEANKRTVEPDRIMKDIETNLIPELQKKYPGLTYGISGAADEEAKLAVSMIVGFGLALFGVYALLAIPTKSYLQPLIIMGVIPFGMIGAIFGHWVMGHPLSMMSLMGVIALSGVVVNDSLIMVDFVNKAIAEGKERFDAVVDAGTRRFRAILLTSLTTFFGLAPMLLEKTAQAESMVPMAISLAYGIVFATVITLLLIPCLYMILQDLGIWWAARGKSNTVTGKPELGSP</sequence>
<keyword evidence="3" id="KW-1185">Reference proteome</keyword>
<feature type="transmembrane region" description="Helical" evidence="1">
    <location>
        <begin position="389"/>
        <end position="410"/>
    </location>
</feature>